<feature type="transmembrane region" description="Helical" evidence="7">
    <location>
        <begin position="83"/>
        <end position="102"/>
    </location>
</feature>
<dbReference type="EMBL" id="JAWQEG010005472">
    <property type="protein sequence ID" value="KAK3857906.1"/>
    <property type="molecule type" value="Genomic_DNA"/>
</dbReference>
<comment type="caution">
    <text evidence="9">The sequence shown here is derived from an EMBL/GenBank/DDBJ whole genome shotgun (WGS) entry which is preliminary data.</text>
</comment>
<keyword evidence="10" id="KW-1185">Reference proteome</keyword>
<evidence type="ECO:0000256" key="6">
    <source>
        <dbReference type="SAM" id="MobiDB-lite"/>
    </source>
</evidence>
<evidence type="ECO:0000313" key="9">
    <source>
        <dbReference type="EMBL" id="KAK3857906.1"/>
    </source>
</evidence>
<gene>
    <name evidence="9" type="ORF">Pcinc_035869</name>
</gene>
<evidence type="ECO:0000256" key="1">
    <source>
        <dbReference type="ARBA" id="ARBA00004141"/>
    </source>
</evidence>
<proteinExistence type="predicted"/>
<feature type="region of interest" description="Disordered" evidence="6">
    <location>
        <begin position="140"/>
        <end position="209"/>
    </location>
</feature>
<feature type="region of interest" description="Disordered" evidence="6">
    <location>
        <begin position="253"/>
        <end position="280"/>
    </location>
</feature>
<evidence type="ECO:0000259" key="8">
    <source>
        <dbReference type="PROSITE" id="PS51225"/>
    </source>
</evidence>
<protein>
    <recommendedName>
        <fullName evidence="8">MARVEL domain-containing protein</fullName>
    </recommendedName>
</protein>
<dbReference type="PRINTS" id="PR01217">
    <property type="entry name" value="PRICHEXTENSN"/>
</dbReference>
<evidence type="ECO:0000256" key="7">
    <source>
        <dbReference type="SAM" id="Phobius"/>
    </source>
</evidence>
<name>A0AAE1EPR7_PETCI</name>
<evidence type="ECO:0000256" key="2">
    <source>
        <dbReference type="ARBA" id="ARBA00022692"/>
    </source>
</evidence>
<organism evidence="9 10">
    <name type="scientific">Petrolisthes cinctipes</name>
    <name type="common">Flat porcelain crab</name>
    <dbReference type="NCBI Taxonomy" id="88211"/>
    <lineage>
        <taxon>Eukaryota</taxon>
        <taxon>Metazoa</taxon>
        <taxon>Ecdysozoa</taxon>
        <taxon>Arthropoda</taxon>
        <taxon>Crustacea</taxon>
        <taxon>Multicrustacea</taxon>
        <taxon>Malacostraca</taxon>
        <taxon>Eumalacostraca</taxon>
        <taxon>Eucarida</taxon>
        <taxon>Decapoda</taxon>
        <taxon>Pleocyemata</taxon>
        <taxon>Anomura</taxon>
        <taxon>Galatheoidea</taxon>
        <taxon>Porcellanidae</taxon>
        <taxon>Petrolisthes</taxon>
    </lineage>
</organism>
<feature type="transmembrane region" description="Helical" evidence="7">
    <location>
        <begin position="50"/>
        <end position="71"/>
    </location>
</feature>
<reference evidence="9" key="1">
    <citation type="submission" date="2023-10" db="EMBL/GenBank/DDBJ databases">
        <title>Genome assemblies of two species of porcelain crab, Petrolisthes cinctipes and Petrolisthes manimaculis (Anomura: Porcellanidae).</title>
        <authorList>
            <person name="Angst P."/>
        </authorList>
    </citation>
    <scope>NUCLEOTIDE SEQUENCE</scope>
    <source>
        <strain evidence="9">PB745_01</strain>
        <tissue evidence="9">Gill</tissue>
    </source>
</reference>
<feature type="compositionally biased region" description="Polar residues" evidence="6">
    <location>
        <begin position="193"/>
        <end position="209"/>
    </location>
</feature>
<sequence>MVDRSYFRSPSAICKMVEITLLVIVMSTFFSEAGCRIFPAAKMRSGAALFISSTIVPCFLNAILLPATHIMGYTQLQETPLELMLYSYYTLATFSSSIVLMAARNSTFIASGVFCLFLSLVYVAEVYFAYMRLTSRPVSFPPTLQEPNPAEYPTNTGPPTYPTNTAPPTYPTNTGPPTYPTNTGPPTYPPIHSSYTNPSPSSFEPTPAQSVFSPPPYYPPDTNTGPPTTTTTTTATAAAAEVAIDTVDKSQTDHNKSIYNTNPTYPEALNYPPKDIQPYF</sequence>
<dbReference type="GO" id="GO:0016020">
    <property type="term" value="C:membrane"/>
    <property type="evidence" value="ECO:0007669"/>
    <property type="project" value="UniProtKB-SubCell"/>
</dbReference>
<dbReference type="Proteomes" id="UP001286313">
    <property type="component" value="Unassembled WGS sequence"/>
</dbReference>
<keyword evidence="3 7" id="KW-1133">Transmembrane helix</keyword>
<comment type="subcellular location">
    <subcellularLocation>
        <location evidence="1">Membrane</location>
        <topology evidence="1">Multi-pass membrane protein</topology>
    </subcellularLocation>
</comment>
<keyword evidence="2 5" id="KW-0812">Transmembrane</keyword>
<dbReference type="AlphaFoldDB" id="A0AAE1EPR7"/>
<feature type="transmembrane region" description="Helical" evidence="7">
    <location>
        <begin position="108"/>
        <end position="130"/>
    </location>
</feature>
<keyword evidence="4 5" id="KW-0472">Membrane</keyword>
<dbReference type="PROSITE" id="PS51225">
    <property type="entry name" value="MARVEL"/>
    <property type="match status" value="1"/>
</dbReference>
<feature type="domain" description="MARVEL" evidence="8">
    <location>
        <begin position="6"/>
        <end position="134"/>
    </location>
</feature>
<evidence type="ECO:0000256" key="4">
    <source>
        <dbReference type="ARBA" id="ARBA00023136"/>
    </source>
</evidence>
<feature type="compositionally biased region" description="Low complexity" evidence="6">
    <location>
        <begin position="152"/>
        <end position="185"/>
    </location>
</feature>
<accession>A0AAE1EPR7</accession>
<evidence type="ECO:0000256" key="3">
    <source>
        <dbReference type="ARBA" id="ARBA00022989"/>
    </source>
</evidence>
<evidence type="ECO:0000256" key="5">
    <source>
        <dbReference type="PROSITE-ProRule" id="PRU00581"/>
    </source>
</evidence>
<evidence type="ECO:0000313" key="10">
    <source>
        <dbReference type="Proteomes" id="UP001286313"/>
    </source>
</evidence>
<dbReference type="InterPro" id="IPR008253">
    <property type="entry name" value="Marvel"/>
</dbReference>